<dbReference type="Proteomes" id="UP000006514">
    <property type="component" value="Unassembled WGS sequence"/>
</dbReference>
<sequence length="267" mass="29037">MPHTTPVGFFPDEPCSLLFAGTTLFGSFSPALHRAPIPSPPFDFLSLPPSDPAPHTSRPSIFRRCHFRPSGEHGSRRRRGIEAPRPCEHSPGSPSSGDVAETLALLVPASLAEYGTFFVPLATAAGNRARSAPPPSLSPSLLRHPIYFEPLSLPVDPVSLSVPLHTPYNPLPTLFRHSPHKPVPPNLLAPSQRPRCLWCPRDVAVRLRWRDRPPASPSRMYAACRVLLPAVVPSLAARHMILYRLRRPIVVPPVSSAPSSSPASPPL</sequence>
<dbReference type="KEGG" id="adl:AURDEDRAFT_177481"/>
<protein>
    <submittedName>
        <fullName evidence="2">Uncharacterized protein</fullName>
    </submittedName>
</protein>
<reference evidence="3" key="1">
    <citation type="journal article" date="2012" name="Science">
        <title>The Paleozoic origin of enzymatic lignin decomposition reconstructed from 31 fungal genomes.</title>
        <authorList>
            <person name="Floudas D."/>
            <person name="Binder M."/>
            <person name="Riley R."/>
            <person name="Barry K."/>
            <person name="Blanchette R.A."/>
            <person name="Henrissat B."/>
            <person name="Martinez A.T."/>
            <person name="Otillar R."/>
            <person name="Spatafora J.W."/>
            <person name="Yadav J.S."/>
            <person name="Aerts A."/>
            <person name="Benoit I."/>
            <person name="Boyd A."/>
            <person name="Carlson A."/>
            <person name="Copeland A."/>
            <person name="Coutinho P.M."/>
            <person name="de Vries R.P."/>
            <person name="Ferreira P."/>
            <person name="Findley K."/>
            <person name="Foster B."/>
            <person name="Gaskell J."/>
            <person name="Glotzer D."/>
            <person name="Gorecki P."/>
            <person name="Heitman J."/>
            <person name="Hesse C."/>
            <person name="Hori C."/>
            <person name="Igarashi K."/>
            <person name="Jurgens J.A."/>
            <person name="Kallen N."/>
            <person name="Kersten P."/>
            <person name="Kohler A."/>
            <person name="Kuees U."/>
            <person name="Kumar T.K.A."/>
            <person name="Kuo A."/>
            <person name="LaButti K."/>
            <person name="Larrondo L.F."/>
            <person name="Lindquist E."/>
            <person name="Ling A."/>
            <person name="Lombard V."/>
            <person name="Lucas S."/>
            <person name="Lundell T."/>
            <person name="Martin R."/>
            <person name="McLaughlin D.J."/>
            <person name="Morgenstern I."/>
            <person name="Morin E."/>
            <person name="Murat C."/>
            <person name="Nagy L.G."/>
            <person name="Nolan M."/>
            <person name="Ohm R.A."/>
            <person name="Patyshakuliyeva A."/>
            <person name="Rokas A."/>
            <person name="Ruiz-Duenas F.J."/>
            <person name="Sabat G."/>
            <person name="Salamov A."/>
            <person name="Samejima M."/>
            <person name="Schmutz J."/>
            <person name="Slot J.C."/>
            <person name="St John F."/>
            <person name="Stenlid J."/>
            <person name="Sun H."/>
            <person name="Sun S."/>
            <person name="Syed K."/>
            <person name="Tsang A."/>
            <person name="Wiebenga A."/>
            <person name="Young D."/>
            <person name="Pisabarro A."/>
            <person name="Eastwood D.C."/>
            <person name="Martin F."/>
            <person name="Cullen D."/>
            <person name="Grigoriev I.V."/>
            <person name="Hibbett D.S."/>
        </authorList>
    </citation>
    <scope>NUCLEOTIDE SEQUENCE [LARGE SCALE GENOMIC DNA]</scope>
    <source>
        <strain evidence="3">TFB10046</strain>
    </source>
</reference>
<dbReference type="InParanoid" id="J0WNN5"/>
<evidence type="ECO:0000313" key="2">
    <source>
        <dbReference type="EMBL" id="EJD33437.1"/>
    </source>
</evidence>
<accession>J0WNN5</accession>
<dbReference type="EMBL" id="JH688232">
    <property type="protein sequence ID" value="EJD33437.1"/>
    <property type="molecule type" value="Genomic_DNA"/>
</dbReference>
<gene>
    <name evidence="2" type="ORF">AURDEDRAFT_177481</name>
</gene>
<dbReference type="AlphaFoldDB" id="J0WNN5"/>
<evidence type="ECO:0000313" key="3">
    <source>
        <dbReference type="Proteomes" id="UP000006514"/>
    </source>
</evidence>
<organism evidence="2 3">
    <name type="scientific">Auricularia subglabra (strain TFB-10046 / SS5)</name>
    <name type="common">White-rot fungus</name>
    <name type="synonym">Auricularia delicata (strain TFB10046)</name>
    <dbReference type="NCBI Taxonomy" id="717982"/>
    <lineage>
        <taxon>Eukaryota</taxon>
        <taxon>Fungi</taxon>
        <taxon>Dikarya</taxon>
        <taxon>Basidiomycota</taxon>
        <taxon>Agaricomycotina</taxon>
        <taxon>Agaricomycetes</taxon>
        <taxon>Auriculariales</taxon>
        <taxon>Auriculariaceae</taxon>
        <taxon>Auricularia</taxon>
    </lineage>
</organism>
<name>J0WNN5_AURST</name>
<evidence type="ECO:0000256" key="1">
    <source>
        <dbReference type="SAM" id="MobiDB-lite"/>
    </source>
</evidence>
<keyword evidence="3" id="KW-1185">Reference proteome</keyword>
<feature type="region of interest" description="Disordered" evidence="1">
    <location>
        <begin position="50"/>
        <end position="98"/>
    </location>
</feature>
<proteinExistence type="predicted"/>
<feature type="compositionally biased region" description="Basic and acidic residues" evidence="1">
    <location>
        <begin position="69"/>
        <end position="88"/>
    </location>
</feature>